<name>A0A2V4BZB0_9FLAO</name>
<organism evidence="1 2">
    <name type="scientific">Flavobacterium hydrophilum</name>
    <dbReference type="NCBI Taxonomy" id="2211445"/>
    <lineage>
        <taxon>Bacteria</taxon>
        <taxon>Pseudomonadati</taxon>
        <taxon>Bacteroidota</taxon>
        <taxon>Flavobacteriia</taxon>
        <taxon>Flavobacteriales</taxon>
        <taxon>Flavobacteriaceae</taxon>
        <taxon>Flavobacterium</taxon>
    </lineage>
</organism>
<reference evidence="1 2" key="1">
    <citation type="submission" date="2018-05" db="EMBL/GenBank/DDBJ databases">
        <title>Flavobacterium sp. strain IMCC34758, incomplete genome.</title>
        <authorList>
            <person name="Joung Y."/>
        </authorList>
    </citation>
    <scope>NUCLEOTIDE SEQUENCE [LARGE SCALE GENOMIC DNA]</scope>
    <source>
        <strain evidence="1 2">IMCC34758</strain>
    </source>
</reference>
<evidence type="ECO:0000313" key="1">
    <source>
        <dbReference type="EMBL" id="PXY43203.1"/>
    </source>
</evidence>
<dbReference type="Proteomes" id="UP000247681">
    <property type="component" value="Unassembled WGS sequence"/>
</dbReference>
<dbReference type="AlphaFoldDB" id="A0A2V4BZB0"/>
<gene>
    <name evidence="1" type="ORF">DMB68_21180</name>
</gene>
<comment type="caution">
    <text evidence="1">The sequence shown here is derived from an EMBL/GenBank/DDBJ whole genome shotgun (WGS) entry which is preliminary data.</text>
</comment>
<evidence type="ECO:0000313" key="2">
    <source>
        <dbReference type="Proteomes" id="UP000247681"/>
    </source>
</evidence>
<sequence length="86" mass="9886">MRNERTDKRKTTIGRELVEPHAESTNIMLEQRESVSGNEKGKTVKNQQKLTIEELRSCKGFETISEAEGQEIIESLFQLAVIVYNF</sequence>
<dbReference type="OrthoDB" id="1366950at2"/>
<dbReference type="RefSeq" id="WP_086894140.1">
    <property type="nucleotide sequence ID" value="NZ_QJHL01000007.1"/>
</dbReference>
<protein>
    <submittedName>
        <fullName evidence="1">Uncharacterized protein</fullName>
    </submittedName>
</protein>
<accession>A0A2V4BZB0</accession>
<keyword evidence="2" id="KW-1185">Reference proteome</keyword>
<dbReference type="EMBL" id="QJHL01000007">
    <property type="protein sequence ID" value="PXY43203.1"/>
    <property type="molecule type" value="Genomic_DNA"/>
</dbReference>
<proteinExistence type="predicted"/>